<evidence type="ECO:0000313" key="2">
    <source>
        <dbReference type="EMBL" id="TNV80381.1"/>
    </source>
</evidence>
<dbReference type="Proteomes" id="UP000785679">
    <property type="component" value="Unassembled WGS sequence"/>
</dbReference>
<comment type="caution">
    <text evidence="2">The sequence shown here is derived from an EMBL/GenBank/DDBJ whole genome shotgun (WGS) entry which is preliminary data.</text>
</comment>
<dbReference type="EMBL" id="RRYP01007574">
    <property type="protein sequence ID" value="TNV80381.1"/>
    <property type="molecule type" value="Genomic_DNA"/>
</dbReference>
<protein>
    <submittedName>
        <fullName evidence="2">Uncharacterized protein</fullName>
    </submittedName>
</protein>
<dbReference type="AlphaFoldDB" id="A0A8J8NUK4"/>
<organism evidence="2 3">
    <name type="scientific">Halteria grandinella</name>
    <dbReference type="NCBI Taxonomy" id="5974"/>
    <lineage>
        <taxon>Eukaryota</taxon>
        <taxon>Sar</taxon>
        <taxon>Alveolata</taxon>
        <taxon>Ciliophora</taxon>
        <taxon>Intramacronucleata</taxon>
        <taxon>Spirotrichea</taxon>
        <taxon>Stichotrichia</taxon>
        <taxon>Sporadotrichida</taxon>
        <taxon>Halteriidae</taxon>
        <taxon>Halteria</taxon>
    </lineage>
</organism>
<evidence type="ECO:0000313" key="3">
    <source>
        <dbReference type="Proteomes" id="UP000785679"/>
    </source>
</evidence>
<reference evidence="2" key="1">
    <citation type="submission" date="2019-06" db="EMBL/GenBank/DDBJ databases">
        <authorList>
            <person name="Zheng W."/>
        </authorList>
    </citation>
    <scope>NUCLEOTIDE SEQUENCE</scope>
    <source>
        <strain evidence="2">QDHG01</strain>
    </source>
</reference>
<feature type="compositionally biased region" description="Basic and acidic residues" evidence="1">
    <location>
        <begin position="18"/>
        <end position="31"/>
    </location>
</feature>
<sequence length="68" mass="7608">MTSIKQNISDNHQYGSKANKEQNGRQPDLNEPRSLQMRKSSSSKEQERAPQLTMTMLSAAITALTISE</sequence>
<feature type="region of interest" description="Disordered" evidence="1">
    <location>
        <begin position="1"/>
        <end position="53"/>
    </location>
</feature>
<proteinExistence type="predicted"/>
<keyword evidence="3" id="KW-1185">Reference proteome</keyword>
<name>A0A8J8NUK4_HALGN</name>
<accession>A0A8J8NUK4</accession>
<feature type="compositionally biased region" description="Polar residues" evidence="1">
    <location>
        <begin position="1"/>
        <end position="16"/>
    </location>
</feature>
<evidence type="ECO:0000256" key="1">
    <source>
        <dbReference type="SAM" id="MobiDB-lite"/>
    </source>
</evidence>
<gene>
    <name evidence="2" type="ORF">FGO68_gene4816</name>
</gene>